<keyword evidence="9 12" id="KW-1133">Transmembrane helix</keyword>
<evidence type="ECO:0000313" key="14">
    <source>
        <dbReference type="Proteomes" id="UP000078551"/>
    </source>
</evidence>
<keyword evidence="3" id="KW-0813">Transport</keyword>
<dbReference type="EMBL" id="CP013573">
    <property type="protein sequence ID" value="ANL88436.1"/>
    <property type="molecule type" value="Genomic_DNA"/>
</dbReference>
<name>A0ABN4QWY5_9HYPH</name>
<keyword evidence="14" id="KW-1185">Reference proteome</keyword>
<keyword evidence="13" id="KW-0614">Plasmid</keyword>
<evidence type="ECO:0000256" key="4">
    <source>
        <dbReference type="ARBA" id="ARBA00022475"/>
    </source>
</evidence>
<sequence>MVIENGAWLANYSVHSWMIVAPILGFAGAALASIAMRARREVITLVFSKIAILGIISTVGLSMFPFILPSSLDPRSSLTVWDASSSHQTLFIMLVVSAIFLPIIVAYTAWVYKVLWGKVDEKSVTDKNGHAY</sequence>
<accession>A0ABN4QWY5</accession>
<evidence type="ECO:0000313" key="13">
    <source>
        <dbReference type="EMBL" id="ANL88436.1"/>
    </source>
</evidence>
<organism evidence="13 14">
    <name type="scientific">Rhizobium phaseoli</name>
    <dbReference type="NCBI Taxonomy" id="396"/>
    <lineage>
        <taxon>Bacteria</taxon>
        <taxon>Pseudomonadati</taxon>
        <taxon>Pseudomonadota</taxon>
        <taxon>Alphaproteobacteria</taxon>
        <taxon>Hyphomicrobiales</taxon>
        <taxon>Rhizobiaceae</taxon>
        <taxon>Rhizobium/Agrobacterium group</taxon>
        <taxon>Rhizobium</taxon>
    </lineage>
</organism>
<keyword evidence="4" id="KW-1003">Cell membrane</keyword>
<keyword evidence="11 12" id="KW-0472">Membrane</keyword>
<feature type="transmembrane region" description="Helical" evidence="12">
    <location>
        <begin position="46"/>
        <end position="68"/>
    </location>
</feature>
<protein>
    <submittedName>
        <fullName evidence="13">Cytochrome d ubiquinol oxidase subunit 2 domain-containing protein</fullName>
    </submittedName>
</protein>
<evidence type="ECO:0000256" key="3">
    <source>
        <dbReference type="ARBA" id="ARBA00022448"/>
    </source>
</evidence>
<evidence type="ECO:0000256" key="2">
    <source>
        <dbReference type="ARBA" id="ARBA00007543"/>
    </source>
</evidence>
<evidence type="ECO:0000256" key="12">
    <source>
        <dbReference type="SAM" id="Phobius"/>
    </source>
</evidence>
<geneLocation type="plasmid" evidence="13 14">
    <name>pRphaN771e</name>
</geneLocation>
<dbReference type="Proteomes" id="UP000078551">
    <property type="component" value="Plasmid pRphaN771e"/>
</dbReference>
<keyword evidence="6 12" id="KW-0812">Transmembrane</keyword>
<feature type="transmembrane region" description="Helical" evidence="12">
    <location>
        <begin position="88"/>
        <end position="112"/>
    </location>
</feature>
<evidence type="ECO:0000256" key="1">
    <source>
        <dbReference type="ARBA" id="ARBA00004651"/>
    </source>
</evidence>
<evidence type="ECO:0000256" key="11">
    <source>
        <dbReference type="ARBA" id="ARBA00023136"/>
    </source>
</evidence>
<evidence type="ECO:0000256" key="5">
    <source>
        <dbReference type="ARBA" id="ARBA00022617"/>
    </source>
</evidence>
<dbReference type="PANTHER" id="PTHR43141:SF5">
    <property type="entry name" value="CYTOCHROME BD-I UBIQUINOL OXIDASE SUBUNIT 2"/>
    <property type="match status" value="1"/>
</dbReference>
<keyword evidence="10" id="KW-0408">Iron</keyword>
<keyword evidence="7" id="KW-0479">Metal-binding</keyword>
<evidence type="ECO:0000256" key="9">
    <source>
        <dbReference type="ARBA" id="ARBA00022989"/>
    </source>
</evidence>
<reference evidence="13 14" key="1">
    <citation type="submission" date="2015-11" db="EMBL/GenBank/DDBJ databases">
        <title>The limits of bacterial species coexistence and the symbiotic plasmid transference in sympatric Rhizobium populations.</title>
        <authorList>
            <person name="Perez-Carrascal O.M."/>
            <person name="VanInsberghe D."/>
            <person name="Juarez S."/>
            <person name="Polz M.F."/>
            <person name="Vinuesa P."/>
            <person name="Gonzalez V."/>
        </authorList>
    </citation>
    <scope>NUCLEOTIDE SEQUENCE [LARGE SCALE GENOMIC DNA]</scope>
    <source>
        <strain evidence="13 14">N771</strain>
        <plasmid evidence="13 14">pRphaN771e</plasmid>
    </source>
</reference>
<evidence type="ECO:0000256" key="8">
    <source>
        <dbReference type="ARBA" id="ARBA00022982"/>
    </source>
</evidence>
<comment type="similarity">
    <text evidence="2">Belongs to the cytochrome ubiquinol oxidase subunit 2 family.</text>
</comment>
<evidence type="ECO:0000256" key="10">
    <source>
        <dbReference type="ARBA" id="ARBA00023004"/>
    </source>
</evidence>
<evidence type="ECO:0000256" key="6">
    <source>
        <dbReference type="ARBA" id="ARBA00022692"/>
    </source>
</evidence>
<dbReference type="Pfam" id="PF02322">
    <property type="entry name" value="Cyt_bd_oxida_II"/>
    <property type="match status" value="1"/>
</dbReference>
<proteinExistence type="inferred from homology"/>
<evidence type="ECO:0000256" key="7">
    <source>
        <dbReference type="ARBA" id="ARBA00022723"/>
    </source>
</evidence>
<keyword evidence="5" id="KW-0349">Heme</keyword>
<dbReference type="PANTHER" id="PTHR43141">
    <property type="entry name" value="CYTOCHROME BD2 SUBUNIT II"/>
    <property type="match status" value="1"/>
</dbReference>
<feature type="transmembrane region" description="Helical" evidence="12">
    <location>
        <begin position="12"/>
        <end position="34"/>
    </location>
</feature>
<dbReference type="InterPro" id="IPR003317">
    <property type="entry name" value="Cyt-d_oxidase_su2"/>
</dbReference>
<gene>
    <name evidence="13" type="ORF">AMC81_PE00188</name>
</gene>
<keyword evidence="8" id="KW-0249">Electron transport</keyword>
<comment type="subcellular location">
    <subcellularLocation>
        <location evidence="1">Cell membrane</location>
        <topology evidence="1">Multi-pass membrane protein</topology>
    </subcellularLocation>
</comment>